<feature type="domain" description="Peptidase M48" evidence="7">
    <location>
        <begin position="89"/>
        <end position="239"/>
    </location>
</feature>
<sequence>MFKRFAGIVVVFVSLGLFGGCVNNMGGAASDLFTAATISDGELVQMSRDMRAVGDQENKVADKNNKYAKRLDRLTKRFQKEGGRDLNFKVYITPDINANATADGSIRVYSGLMDMMTDNELIFVIGHEIGHVADGDSLDKIRVAYASSGAIKAAAASSGKAAAVLSTAQLGDLLHTVLNAQFSQKQESEADIYGYNLMKKYNIDTKAAVSALGKLGGGGTEIMSTHPGSADRAKAIQKMIDADKKK</sequence>
<keyword evidence="1 6" id="KW-0645">Protease</keyword>
<evidence type="ECO:0000259" key="7">
    <source>
        <dbReference type="Pfam" id="PF01435"/>
    </source>
</evidence>
<organism evidence="8">
    <name type="scientific">uncultured delta proteobacterium</name>
    <dbReference type="NCBI Taxonomy" id="34034"/>
    <lineage>
        <taxon>Bacteria</taxon>
        <taxon>Deltaproteobacteria</taxon>
        <taxon>environmental samples</taxon>
    </lineage>
</organism>
<evidence type="ECO:0000256" key="3">
    <source>
        <dbReference type="ARBA" id="ARBA00022801"/>
    </source>
</evidence>
<dbReference type="InterPro" id="IPR051156">
    <property type="entry name" value="Mito/Outer_Membr_Metalloprot"/>
</dbReference>
<dbReference type="GO" id="GO:0016020">
    <property type="term" value="C:membrane"/>
    <property type="evidence" value="ECO:0007669"/>
    <property type="project" value="TreeGrafter"/>
</dbReference>
<reference evidence="8" key="1">
    <citation type="submission" date="2016-04" db="EMBL/GenBank/DDBJ databases">
        <authorList>
            <person name="Evans L.H."/>
            <person name="Alamgir A."/>
            <person name="Owens N."/>
            <person name="Weber N.D."/>
            <person name="Virtaneva K."/>
            <person name="Barbian K."/>
            <person name="Babar A."/>
            <person name="Rosenke K."/>
        </authorList>
    </citation>
    <scope>NUCLEOTIDE SEQUENCE</scope>
    <source>
        <strain evidence="8">86</strain>
    </source>
</reference>
<dbReference type="GO" id="GO:0051603">
    <property type="term" value="P:proteolysis involved in protein catabolic process"/>
    <property type="evidence" value="ECO:0007669"/>
    <property type="project" value="TreeGrafter"/>
</dbReference>
<gene>
    <name evidence="8" type="primary">ycaL</name>
    <name evidence="8" type="ORF">KL86DPRO_50113</name>
</gene>
<proteinExistence type="inferred from homology"/>
<dbReference type="PANTHER" id="PTHR22726">
    <property type="entry name" value="METALLOENDOPEPTIDASE OMA1"/>
    <property type="match status" value="1"/>
</dbReference>
<dbReference type="PROSITE" id="PS51257">
    <property type="entry name" value="PROKAR_LIPOPROTEIN"/>
    <property type="match status" value="1"/>
</dbReference>
<dbReference type="Gene3D" id="3.30.2010.10">
    <property type="entry name" value="Metalloproteases ('zincins'), catalytic domain"/>
    <property type="match status" value="1"/>
</dbReference>
<evidence type="ECO:0000313" key="8">
    <source>
        <dbReference type="EMBL" id="SBW09254.1"/>
    </source>
</evidence>
<keyword evidence="5 6" id="KW-0482">Metalloprotease</keyword>
<dbReference type="Pfam" id="PF01435">
    <property type="entry name" value="Peptidase_M48"/>
    <property type="match status" value="1"/>
</dbReference>
<keyword evidence="3 6" id="KW-0378">Hydrolase</keyword>
<protein>
    <submittedName>
        <fullName evidence="8">Uncharacterized metalloprotease YcaL</fullName>
        <ecNumber evidence="8">3.4.24.-</ecNumber>
    </submittedName>
</protein>
<evidence type="ECO:0000256" key="2">
    <source>
        <dbReference type="ARBA" id="ARBA00022723"/>
    </source>
</evidence>
<keyword evidence="2" id="KW-0479">Metal-binding</keyword>
<dbReference type="GO" id="GO:0046872">
    <property type="term" value="F:metal ion binding"/>
    <property type="evidence" value="ECO:0007669"/>
    <property type="project" value="UniProtKB-KW"/>
</dbReference>
<comment type="similarity">
    <text evidence="6">Belongs to the peptidase M48 family.</text>
</comment>
<dbReference type="AlphaFoldDB" id="A0A212KBX3"/>
<dbReference type="PANTHER" id="PTHR22726:SF8">
    <property type="entry name" value="METALLOPROTEASE YCAL"/>
    <property type="match status" value="1"/>
</dbReference>
<evidence type="ECO:0000256" key="5">
    <source>
        <dbReference type="ARBA" id="ARBA00023049"/>
    </source>
</evidence>
<accession>A0A212KBX3</accession>
<evidence type="ECO:0000256" key="1">
    <source>
        <dbReference type="ARBA" id="ARBA00022670"/>
    </source>
</evidence>
<dbReference type="GO" id="GO:0004222">
    <property type="term" value="F:metalloendopeptidase activity"/>
    <property type="evidence" value="ECO:0007669"/>
    <property type="project" value="InterPro"/>
</dbReference>
<keyword evidence="4 6" id="KW-0862">Zinc</keyword>
<name>A0A212KBX3_9DELT</name>
<dbReference type="InterPro" id="IPR001915">
    <property type="entry name" value="Peptidase_M48"/>
</dbReference>
<comment type="cofactor">
    <cofactor evidence="6">
        <name>Zn(2+)</name>
        <dbReference type="ChEBI" id="CHEBI:29105"/>
    </cofactor>
    <text evidence="6">Binds 1 zinc ion per subunit.</text>
</comment>
<dbReference type="EC" id="3.4.24.-" evidence="8"/>
<evidence type="ECO:0000256" key="6">
    <source>
        <dbReference type="RuleBase" id="RU003983"/>
    </source>
</evidence>
<dbReference type="EMBL" id="FLUQ01000005">
    <property type="protein sequence ID" value="SBW09254.1"/>
    <property type="molecule type" value="Genomic_DNA"/>
</dbReference>
<evidence type="ECO:0000256" key="4">
    <source>
        <dbReference type="ARBA" id="ARBA00022833"/>
    </source>
</evidence>